<keyword evidence="7" id="KW-0539">Nucleus</keyword>
<dbReference type="PANTHER" id="PTHR22930:SF269">
    <property type="entry name" value="NUCLEASE HARBI1-LIKE PROTEIN"/>
    <property type="match status" value="1"/>
</dbReference>
<name>A0A3Q0JK90_DIACI</name>
<dbReference type="Pfam" id="PF13359">
    <property type="entry name" value="DDE_Tnp_4"/>
    <property type="match status" value="1"/>
</dbReference>
<dbReference type="PaxDb" id="121845-A0A3Q0JK90"/>
<keyword evidence="6" id="KW-0378">Hydrolase</keyword>
<reference evidence="10" key="1">
    <citation type="submission" date="2025-08" db="UniProtKB">
        <authorList>
            <consortium name="RefSeq"/>
        </authorList>
    </citation>
    <scope>IDENTIFICATION</scope>
</reference>
<evidence type="ECO:0000256" key="6">
    <source>
        <dbReference type="ARBA" id="ARBA00022801"/>
    </source>
</evidence>
<comment type="cofactor">
    <cofactor evidence="1">
        <name>a divalent metal cation</name>
        <dbReference type="ChEBI" id="CHEBI:60240"/>
    </cofactor>
</comment>
<evidence type="ECO:0000256" key="2">
    <source>
        <dbReference type="ARBA" id="ARBA00004123"/>
    </source>
</evidence>
<evidence type="ECO:0000313" key="9">
    <source>
        <dbReference type="Proteomes" id="UP000079169"/>
    </source>
</evidence>
<dbReference type="STRING" id="121845.A0A3Q0JK90"/>
<keyword evidence="9" id="KW-1185">Reference proteome</keyword>
<feature type="domain" description="DDE Tnp4" evidence="8">
    <location>
        <begin position="3"/>
        <end position="81"/>
    </location>
</feature>
<keyword evidence="5" id="KW-0479">Metal-binding</keyword>
<dbReference type="GO" id="GO:0016787">
    <property type="term" value="F:hydrolase activity"/>
    <property type="evidence" value="ECO:0007669"/>
    <property type="project" value="UniProtKB-KW"/>
</dbReference>
<dbReference type="GO" id="GO:0004518">
    <property type="term" value="F:nuclease activity"/>
    <property type="evidence" value="ECO:0007669"/>
    <property type="project" value="UniProtKB-KW"/>
</dbReference>
<protein>
    <submittedName>
        <fullName evidence="10">Protein ALP1-like</fullName>
    </submittedName>
</protein>
<comment type="subcellular location">
    <subcellularLocation>
        <location evidence="2">Nucleus</location>
    </subcellularLocation>
</comment>
<dbReference type="GO" id="GO:0005634">
    <property type="term" value="C:nucleus"/>
    <property type="evidence" value="ECO:0007669"/>
    <property type="project" value="UniProtKB-SubCell"/>
</dbReference>
<evidence type="ECO:0000313" key="10">
    <source>
        <dbReference type="RefSeq" id="XP_026688809.1"/>
    </source>
</evidence>
<dbReference type="GO" id="GO:0046872">
    <property type="term" value="F:metal ion binding"/>
    <property type="evidence" value="ECO:0007669"/>
    <property type="project" value="UniProtKB-KW"/>
</dbReference>
<organism evidence="9 10">
    <name type="scientific">Diaphorina citri</name>
    <name type="common">Asian citrus psyllid</name>
    <dbReference type="NCBI Taxonomy" id="121845"/>
    <lineage>
        <taxon>Eukaryota</taxon>
        <taxon>Metazoa</taxon>
        <taxon>Ecdysozoa</taxon>
        <taxon>Arthropoda</taxon>
        <taxon>Hexapoda</taxon>
        <taxon>Insecta</taxon>
        <taxon>Pterygota</taxon>
        <taxon>Neoptera</taxon>
        <taxon>Paraneoptera</taxon>
        <taxon>Hemiptera</taxon>
        <taxon>Sternorrhyncha</taxon>
        <taxon>Psylloidea</taxon>
        <taxon>Psyllidae</taxon>
        <taxon>Diaphorininae</taxon>
        <taxon>Diaphorina</taxon>
    </lineage>
</organism>
<keyword evidence="4" id="KW-0540">Nuclease</keyword>
<proteinExistence type="inferred from homology"/>
<comment type="similarity">
    <text evidence="3">Belongs to the HARBI1 family.</text>
</comment>
<dbReference type="Proteomes" id="UP000079169">
    <property type="component" value="Unplaced"/>
</dbReference>
<evidence type="ECO:0000256" key="4">
    <source>
        <dbReference type="ARBA" id="ARBA00022722"/>
    </source>
</evidence>
<evidence type="ECO:0000256" key="1">
    <source>
        <dbReference type="ARBA" id="ARBA00001968"/>
    </source>
</evidence>
<accession>A0A3Q0JK90</accession>
<evidence type="ECO:0000256" key="7">
    <source>
        <dbReference type="ARBA" id="ARBA00023242"/>
    </source>
</evidence>
<dbReference type="InterPro" id="IPR027806">
    <property type="entry name" value="HARBI1_dom"/>
</dbReference>
<gene>
    <name evidence="10" type="primary">LOC113473333</name>
</gene>
<evidence type="ECO:0000256" key="3">
    <source>
        <dbReference type="ARBA" id="ARBA00006958"/>
    </source>
</evidence>
<dbReference type="AlphaFoldDB" id="A0A3Q0JK90"/>
<dbReference type="RefSeq" id="XP_026688809.1">
    <property type="nucleotide sequence ID" value="XM_026833008.1"/>
</dbReference>
<evidence type="ECO:0000259" key="8">
    <source>
        <dbReference type="Pfam" id="PF13359"/>
    </source>
</evidence>
<dbReference type="PANTHER" id="PTHR22930">
    <property type="match status" value="1"/>
</dbReference>
<dbReference type="InterPro" id="IPR045249">
    <property type="entry name" value="HARBI1-like"/>
</dbReference>
<dbReference type="GeneID" id="113473333"/>
<evidence type="ECO:0000256" key="5">
    <source>
        <dbReference type="ARBA" id="ARBA00022723"/>
    </source>
</evidence>
<sequence length="139" mass="16053">MPYVMVADEAYPLMRNLLRPYSRQDLNPDNMYFNKRLSRARKTVECAFGIMVAKWEILKRPIATKVELADSIVKCICILHNTIIDREGMDHNLLNYDMQHNVSSSSSVSQSLRGRQNAEAKQIREAFKEYLCENPIVGD</sequence>
<dbReference type="KEGG" id="dci:113473333"/>